<sequence>MKNRLIVKASCRCLAAAKWLLPALMVFSYVPEASAGATFKIDDTKWLSIGAGLRTAFYAQEKGAANGSGWSNNFYLDNMRLYVNGQIHKYIKMEFNTEVKAGTNTGDSIRVLDAIGKFEFEPWLNIWGGRMLVPAERRELNGPFYSAVYDIFATGTPFESSDFNIEFKNNGTSAGAYGRDQGVTIWGSVFDGGRFQYAVGAFQGLVNGANQNDDLLYAQRVSYNFWEVEKNPGYYTSGTYFGKGGDILTVGASNQYQYHGAGTVNDPGSFRGTAVDVLMEKALPNNSGVITFNGEYKNYGVTGFGMASRRLVQSGAVLGFAMFEGQAYDVSLMYLLPNKVAIGQFQPYLRYVEVMPIDSSNRNNYEAGLNYIIDGHNAKISLNYNYGDLMTKGLNYTNTVTGDHVSAVRLAFQLQI</sequence>
<name>A0A2W4T451_9GAMM</name>
<dbReference type="EMBL" id="QJPH01000334">
    <property type="protein sequence ID" value="PZN77527.1"/>
    <property type="molecule type" value="Genomic_DNA"/>
</dbReference>
<evidence type="ECO:0000313" key="2">
    <source>
        <dbReference type="EMBL" id="PZN77527.1"/>
    </source>
</evidence>
<evidence type="ECO:0008006" key="4">
    <source>
        <dbReference type="Google" id="ProtNLM"/>
    </source>
</evidence>
<evidence type="ECO:0000313" key="3">
    <source>
        <dbReference type="Proteomes" id="UP000249396"/>
    </source>
</evidence>
<gene>
    <name evidence="2" type="ORF">DM484_14660</name>
</gene>
<organism evidence="2 3">
    <name type="scientific">Candidatus Methylumidiphilus alinenensis</name>
    <dbReference type="NCBI Taxonomy" id="2202197"/>
    <lineage>
        <taxon>Bacteria</taxon>
        <taxon>Pseudomonadati</taxon>
        <taxon>Pseudomonadota</taxon>
        <taxon>Gammaproteobacteria</taxon>
        <taxon>Methylococcales</taxon>
        <taxon>Candidatus Methylumidiphilus</taxon>
    </lineage>
</organism>
<keyword evidence="1" id="KW-0732">Signal</keyword>
<comment type="caution">
    <text evidence="2">The sequence shown here is derived from an EMBL/GenBank/DDBJ whole genome shotgun (WGS) entry which is preliminary data.</text>
</comment>
<dbReference type="InterPro" id="IPR023614">
    <property type="entry name" value="Porin_dom_sf"/>
</dbReference>
<feature type="chain" id="PRO_5016040421" description="Porin" evidence="1">
    <location>
        <begin position="36"/>
        <end position="416"/>
    </location>
</feature>
<accession>A0A2W4T451</accession>
<proteinExistence type="predicted"/>
<dbReference type="Proteomes" id="UP000249396">
    <property type="component" value="Unassembled WGS sequence"/>
</dbReference>
<reference evidence="2 3" key="1">
    <citation type="journal article" date="2018" name="Aquat. Microb. Ecol.">
        <title>Gammaproteobacterial methanotrophs dominate.</title>
        <authorList>
            <person name="Rissanen A.J."/>
            <person name="Saarenheimo J."/>
            <person name="Tiirola M."/>
            <person name="Peura S."/>
            <person name="Aalto S.L."/>
            <person name="Karvinen A."/>
            <person name="Nykanen H."/>
        </authorList>
    </citation>
    <scope>NUCLEOTIDE SEQUENCE [LARGE SCALE GENOMIC DNA]</scope>
    <source>
        <strain evidence="2">AMbin10</strain>
    </source>
</reference>
<protein>
    <recommendedName>
        <fullName evidence="4">Porin</fullName>
    </recommendedName>
</protein>
<dbReference type="AlphaFoldDB" id="A0A2W4T451"/>
<dbReference type="Gene3D" id="2.40.160.10">
    <property type="entry name" value="Porin"/>
    <property type="match status" value="1"/>
</dbReference>
<evidence type="ECO:0000256" key="1">
    <source>
        <dbReference type="SAM" id="SignalP"/>
    </source>
</evidence>
<feature type="signal peptide" evidence="1">
    <location>
        <begin position="1"/>
        <end position="35"/>
    </location>
</feature>